<sequence length="318" mass="34908">MTRYRAIKSRPYNLRFRCTASIMGLDFGKAVGTACATFAITNVDDIFVLITFFTEASTSQTLTPLKIAIGQYVGFTVIIAVSMIGFGASLLIPAEPIGFLGLIPMLLGIRWLLGLIFKTEEEEDDEDAAVEISRTAGLKSIFKVASMTVMNGADNMSTYIPLFSQAKGNEVAIYVVVYYILLGVWCLAAYLIMRQKHILRIAQKYAAVVVPFFYIGLGIFIVVDSDCYPWSVEKIDDDLDTHPGKIILGVVTAVLMVTCISLMLWFKLREQSAQSVPDEGVYDVESSSQQESQPEVCNGSDQPVTVQSVQPDTGTGQK</sequence>
<feature type="transmembrane region" description="Helical" evidence="2">
    <location>
        <begin position="30"/>
        <end position="52"/>
    </location>
</feature>
<protein>
    <recommendedName>
        <fullName evidence="5">Cadmium resistance transporter</fullName>
    </recommendedName>
</protein>
<evidence type="ECO:0000313" key="4">
    <source>
        <dbReference type="Proteomes" id="UP000693738"/>
    </source>
</evidence>
<evidence type="ECO:0000313" key="3">
    <source>
        <dbReference type="EMBL" id="CAG7558829.1"/>
    </source>
</evidence>
<feature type="compositionally biased region" description="Polar residues" evidence="1">
    <location>
        <begin position="299"/>
        <end position="318"/>
    </location>
</feature>
<comment type="caution">
    <text evidence="3">The sequence shown here is derived from an EMBL/GenBank/DDBJ whole genome shotgun (WGS) entry which is preliminary data.</text>
</comment>
<accession>A0A8J2IRJ7</accession>
<reference evidence="3" key="1">
    <citation type="submission" date="2021-05" db="EMBL/GenBank/DDBJ databases">
        <authorList>
            <person name="Khan N."/>
        </authorList>
    </citation>
    <scope>NUCLEOTIDE SEQUENCE</scope>
</reference>
<gene>
    <name evidence="3" type="ORF">FEQUK3_LOCUS4511</name>
</gene>
<feature type="transmembrane region" description="Helical" evidence="2">
    <location>
        <begin position="72"/>
        <end position="92"/>
    </location>
</feature>
<feature type="region of interest" description="Disordered" evidence="1">
    <location>
        <begin position="279"/>
        <end position="318"/>
    </location>
</feature>
<evidence type="ECO:0008006" key="5">
    <source>
        <dbReference type="Google" id="ProtNLM"/>
    </source>
</evidence>
<dbReference type="Proteomes" id="UP000693738">
    <property type="component" value="Unassembled WGS sequence"/>
</dbReference>
<dbReference type="EMBL" id="CAJSTJ010000126">
    <property type="protein sequence ID" value="CAG7558829.1"/>
    <property type="molecule type" value="Genomic_DNA"/>
</dbReference>
<keyword evidence="2" id="KW-0812">Transmembrane</keyword>
<evidence type="ECO:0000256" key="2">
    <source>
        <dbReference type="SAM" id="Phobius"/>
    </source>
</evidence>
<feature type="transmembrane region" description="Helical" evidence="2">
    <location>
        <begin position="205"/>
        <end position="223"/>
    </location>
</feature>
<organism evidence="3 4">
    <name type="scientific">Fusarium equiseti</name>
    <name type="common">Fusarium scirpi</name>
    <dbReference type="NCBI Taxonomy" id="61235"/>
    <lineage>
        <taxon>Eukaryota</taxon>
        <taxon>Fungi</taxon>
        <taxon>Dikarya</taxon>
        <taxon>Ascomycota</taxon>
        <taxon>Pezizomycotina</taxon>
        <taxon>Sordariomycetes</taxon>
        <taxon>Hypocreomycetidae</taxon>
        <taxon>Hypocreales</taxon>
        <taxon>Nectriaceae</taxon>
        <taxon>Fusarium</taxon>
        <taxon>Fusarium incarnatum-equiseti species complex</taxon>
    </lineage>
</organism>
<evidence type="ECO:0000256" key="1">
    <source>
        <dbReference type="SAM" id="MobiDB-lite"/>
    </source>
</evidence>
<proteinExistence type="predicted"/>
<feature type="transmembrane region" description="Helical" evidence="2">
    <location>
        <begin position="171"/>
        <end position="193"/>
    </location>
</feature>
<keyword evidence="2" id="KW-1133">Transmembrane helix</keyword>
<feature type="transmembrane region" description="Helical" evidence="2">
    <location>
        <begin position="246"/>
        <end position="266"/>
    </location>
</feature>
<feature type="transmembrane region" description="Helical" evidence="2">
    <location>
        <begin position="99"/>
        <end position="117"/>
    </location>
</feature>
<feature type="compositionally biased region" description="Low complexity" evidence="1">
    <location>
        <begin position="285"/>
        <end position="295"/>
    </location>
</feature>
<dbReference type="AlphaFoldDB" id="A0A8J2IRJ7"/>
<name>A0A8J2IRJ7_FUSEQ</name>
<dbReference type="InterPro" id="IPR004676">
    <property type="entry name" value="Cd-R_transporter"/>
</dbReference>
<keyword evidence="2" id="KW-0472">Membrane</keyword>
<dbReference type="Pfam" id="PF03596">
    <property type="entry name" value="Cad"/>
    <property type="match status" value="1"/>
</dbReference>